<organism evidence="7 8">
    <name type="scientific">Gregarina niphandrodes</name>
    <name type="common">Septate eugregarine</name>
    <dbReference type="NCBI Taxonomy" id="110365"/>
    <lineage>
        <taxon>Eukaryota</taxon>
        <taxon>Sar</taxon>
        <taxon>Alveolata</taxon>
        <taxon>Apicomplexa</taxon>
        <taxon>Conoidasida</taxon>
        <taxon>Gregarinasina</taxon>
        <taxon>Eugregarinorida</taxon>
        <taxon>Gregarinidae</taxon>
        <taxon>Gregarina</taxon>
    </lineage>
</organism>
<dbReference type="Pfam" id="PF02893">
    <property type="entry name" value="GRAM"/>
    <property type="match status" value="1"/>
</dbReference>
<keyword evidence="3 5" id="KW-1133">Transmembrane helix</keyword>
<feature type="transmembrane region" description="Helical" evidence="5">
    <location>
        <begin position="446"/>
        <end position="467"/>
    </location>
</feature>
<accession>A0A023B4J9</accession>
<feature type="domain" description="GRAM" evidence="6">
    <location>
        <begin position="46"/>
        <end position="119"/>
    </location>
</feature>
<dbReference type="GO" id="GO:0140268">
    <property type="term" value="C:endoplasmic reticulum-plasma membrane contact site"/>
    <property type="evidence" value="ECO:0007669"/>
    <property type="project" value="TreeGrafter"/>
</dbReference>
<evidence type="ECO:0000256" key="4">
    <source>
        <dbReference type="ARBA" id="ARBA00023136"/>
    </source>
</evidence>
<keyword evidence="2 5" id="KW-0812">Transmembrane</keyword>
<evidence type="ECO:0000256" key="5">
    <source>
        <dbReference type="SAM" id="Phobius"/>
    </source>
</evidence>
<dbReference type="OrthoDB" id="2162691at2759"/>
<dbReference type="SMART" id="SM00568">
    <property type="entry name" value="GRAM"/>
    <property type="match status" value="1"/>
</dbReference>
<reference evidence="7" key="1">
    <citation type="submission" date="2013-12" db="EMBL/GenBank/DDBJ databases">
        <authorList>
            <person name="Omoto C.K."/>
            <person name="Sibley D."/>
            <person name="Venepally P."/>
            <person name="Hadjithomas M."/>
            <person name="Karamycheva S."/>
            <person name="Brunk B."/>
            <person name="Roos D."/>
            <person name="Caler E."/>
            <person name="Lorenzi H."/>
        </authorList>
    </citation>
    <scope>NUCLEOTIDE SEQUENCE</scope>
</reference>
<dbReference type="GeneID" id="22913541"/>
<sequence length="473" mass="53721">MDAHQCSSFSPSGGGSVVQRLQLPELERSSTTVSTHGKNRPSTEEEEFQWKFNYFSNECRLLGQYNCALSGKILLQGKMYISTTAVGFYSVFNDSTFISLIPTLVLFEYHEIVNITKRSNALVFNNSIEIELRDGTSYFFTSYVNREKAWALLMRMTHYQFGRGDESVLTARTRSKLPSIPRPGNNLVSGDGSKTSKVQVPVPSEVCHVLTVGYAQIQKPKLDYSLPMGIFTVPIERMYQKCVVEETYDHIHHTIANGKDIVVTNGGVHNCTAEPWASLPSSESYEFTRSISGMNKIENNFPVLRLPDYAFVTEDITFKINTSKQQFLRDSIVTTRKMPFSDCLKLHVRLVFTKLSASETQLDSEMEIIWVKKSILKSIIKSCVETEWITTNTFIRHAMIQACCDFYTFQALSTATPKHFTNPARTTYDIRKGKAALVPQIKKRGLFWFTVSVSLLISLSFNVYFVLRELSQK</sequence>
<evidence type="ECO:0000256" key="1">
    <source>
        <dbReference type="ARBA" id="ARBA00004167"/>
    </source>
</evidence>
<dbReference type="GO" id="GO:0120015">
    <property type="term" value="F:sterol transfer activity"/>
    <property type="evidence" value="ECO:0007669"/>
    <property type="project" value="TreeGrafter"/>
</dbReference>
<dbReference type="GO" id="GO:0032366">
    <property type="term" value="P:intracellular sterol transport"/>
    <property type="evidence" value="ECO:0007669"/>
    <property type="project" value="TreeGrafter"/>
</dbReference>
<dbReference type="RefSeq" id="XP_011131124.1">
    <property type="nucleotide sequence ID" value="XM_011132822.1"/>
</dbReference>
<dbReference type="Proteomes" id="UP000019763">
    <property type="component" value="Unassembled WGS sequence"/>
</dbReference>
<dbReference type="GO" id="GO:0032934">
    <property type="term" value="F:sterol binding"/>
    <property type="evidence" value="ECO:0007669"/>
    <property type="project" value="TreeGrafter"/>
</dbReference>
<dbReference type="eggNOG" id="KOG1032">
    <property type="taxonomic scope" value="Eukaryota"/>
</dbReference>
<dbReference type="GO" id="GO:0005789">
    <property type="term" value="C:endoplasmic reticulum membrane"/>
    <property type="evidence" value="ECO:0007669"/>
    <property type="project" value="TreeGrafter"/>
</dbReference>
<keyword evidence="8" id="KW-1185">Reference proteome</keyword>
<dbReference type="PANTHER" id="PTHR23319">
    <property type="entry name" value="GRAM DOMAIN CONTAINING 1B, ISOFORM E"/>
    <property type="match status" value="1"/>
</dbReference>
<dbReference type="EMBL" id="AFNH02000753">
    <property type="protein sequence ID" value="EZG56858.1"/>
    <property type="molecule type" value="Genomic_DNA"/>
</dbReference>
<name>A0A023B4J9_GRENI</name>
<dbReference type="AlphaFoldDB" id="A0A023B4J9"/>
<evidence type="ECO:0000259" key="6">
    <source>
        <dbReference type="SMART" id="SM00568"/>
    </source>
</evidence>
<evidence type="ECO:0000313" key="7">
    <source>
        <dbReference type="EMBL" id="EZG56858.1"/>
    </source>
</evidence>
<dbReference type="Pfam" id="PF16016">
    <property type="entry name" value="VASt"/>
    <property type="match status" value="1"/>
</dbReference>
<comment type="caution">
    <text evidence="7">The sequence shown here is derived from an EMBL/GenBank/DDBJ whole genome shotgun (WGS) entry which is preliminary data.</text>
</comment>
<gene>
    <name evidence="7" type="ORF">GNI_100330</name>
</gene>
<dbReference type="InterPro" id="IPR031968">
    <property type="entry name" value="VASt"/>
</dbReference>
<dbReference type="InterPro" id="IPR004182">
    <property type="entry name" value="GRAM"/>
</dbReference>
<dbReference type="Gene3D" id="2.30.29.30">
    <property type="entry name" value="Pleckstrin-homology domain (PH domain)/Phosphotyrosine-binding domain (PTB)"/>
    <property type="match status" value="1"/>
</dbReference>
<dbReference type="VEuPathDB" id="CryptoDB:GNI_100330"/>
<proteinExistence type="predicted"/>
<dbReference type="InterPro" id="IPR011993">
    <property type="entry name" value="PH-like_dom_sf"/>
</dbReference>
<dbReference type="GO" id="GO:0005886">
    <property type="term" value="C:plasma membrane"/>
    <property type="evidence" value="ECO:0007669"/>
    <property type="project" value="TreeGrafter"/>
</dbReference>
<evidence type="ECO:0000313" key="8">
    <source>
        <dbReference type="Proteomes" id="UP000019763"/>
    </source>
</evidence>
<dbReference type="InterPro" id="IPR051482">
    <property type="entry name" value="Cholesterol_transport"/>
</dbReference>
<evidence type="ECO:0000256" key="3">
    <source>
        <dbReference type="ARBA" id="ARBA00022989"/>
    </source>
</evidence>
<protein>
    <submittedName>
        <fullName evidence="7">GRAM domain protein</fullName>
    </submittedName>
</protein>
<comment type="subcellular location">
    <subcellularLocation>
        <location evidence="1">Membrane</location>
        <topology evidence="1">Single-pass membrane protein</topology>
    </subcellularLocation>
</comment>
<dbReference type="PANTHER" id="PTHR23319:SF4">
    <property type="entry name" value="GRAM DOMAIN CONTAINING 1B, ISOFORM E"/>
    <property type="match status" value="1"/>
</dbReference>
<keyword evidence="4 5" id="KW-0472">Membrane</keyword>
<evidence type="ECO:0000256" key="2">
    <source>
        <dbReference type="ARBA" id="ARBA00022692"/>
    </source>
</evidence>